<dbReference type="EMBL" id="BAABRI010000028">
    <property type="protein sequence ID" value="GAA5484562.1"/>
    <property type="molecule type" value="Genomic_DNA"/>
</dbReference>
<dbReference type="Pfam" id="PF00930">
    <property type="entry name" value="DPPIV_N"/>
    <property type="match status" value="1"/>
</dbReference>
<evidence type="ECO:0000313" key="4">
    <source>
        <dbReference type="EMBL" id="GAA5484562.1"/>
    </source>
</evidence>
<evidence type="ECO:0000259" key="2">
    <source>
        <dbReference type="Pfam" id="PF00326"/>
    </source>
</evidence>
<dbReference type="Gene3D" id="3.40.50.1820">
    <property type="entry name" value="alpha/beta hydrolase"/>
    <property type="match status" value="1"/>
</dbReference>
<dbReference type="SUPFAM" id="SSF53474">
    <property type="entry name" value="alpha/beta-Hydrolases"/>
    <property type="match status" value="1"/>
</dbReference>
<evidence type="ECO:0000259" key="3">
    <source>
        <dbReference type="Pfam" id="PF00930"/>
    </source>
</evidence>
<dbReference type="InterPro" id="IPR029058">
    <property type="entry name" value="AB_hydrolase_fold"/>
</dbReference>
<comment type="caution">
    <text evidence="4">The sequence shown here is derived from an EMBL/GenBank/DDBJ whole genome shotgun (WGS) entry which is preliminary data.</text>
</comment>
<keyword evidence="5" id="KW-1185">Reference proteome</keyword>
<proteinExistence type="predicted"/>
<evidence type="ECO:0000256" key="1">
    <source>
        <dbReference type="SAM" id="MobiDB-lite"/>
    </source>
</evidence>
<evidence type="ECO:0000313" key="5">
    <source>
        <dbReference type="Proteomes" id="UP001476282"/>
    </source>
</evidence>
<dbReference type="InterPro" id="IPR001375">
    <property type="entry name" value="Peptidase_S9_cat"/>
</dbReference>
<dbReference type="Pfam" id="PF00326">
    <property type="entry name" value="Peptidase_S9"/>
    <property type="match status" value="1"/>
</dbReference>
<dbReference type="PANTHER" id="PTHR11731:SF118">
    <property type="entry name" value="BLR1971 PROTEIN"/>
    <property type="match status" value="1"/>
</dbReference>
<dbReference type="SUPFAM" id="SSF82171">
    <property type="entry name" value="DPP6 N-terminal domain-like"/>
    <property type="match status" value="1"/>
</dbReference>
<feature type="region of interest" description="Disordered" evidence="1">
    <location>
        <begin position="91"/>
        <end position="136"/>
    </location>
</feature>
<dbReference type="PANTHER" id="PTHR11731">
    <property type="entry name" value="PROTEASE FAMILY S9B,C DIPEPTIDYL-PEPTIDASE IV-RELATED"/>
    <property type="match status" value="1"/>
</dbReference>
<reference evidence="4 5" key="1">
    <citation type="submission" date="2024-02" db="EMBL/GenBank/DDBJ databases">
        <title>Haloferula sargassicola NBRC 104335.</title>
        <authorList>
            <person name="Ichikawa N."/>
            <person name="Katano-Makiyama Y."/>
            <person name="Hidaka K."/>
        </authorList>
    </citation>
    <scope>NUCLEOTIDE SEQUENCE [LARGE SCALE GENOMIC DNA]</scope>
    <source>
        <strain evidence="4 5">NBRC 104335</strain>
    </source>
</reference>
<dbReference type="InterPro" id="IPR002469">
    <property type="entry name" value="Peptidase_S9B_N"/>
</dbReference>
<gene>
    <name evidence="4" type="ORF">Hsar01_03806</name>
</gene>
<evidence type="ECO:0008006" key="6">
    <source>
        <dbReference type="Google" id="ProtNLM"/>
    </source>
</evidence>
<sequence length="709" mass="80203">MAGAKQGGLEDFEKLTGQWYGVSQTEVPDTTVRVAFSPDDRLLVHEQTLPEGRRLVVRESETGEIKRTVDPGTGWSGFRLEQGGQLVLETGEGDRRWEDGGWSEPAPGRPRPSARPGRHECREGRPRGSWRSPDGRFEVRVKDGDLMLGERGAKEDRLLAADDNQGVFRDPPLWAPDGSRFAIWKTHDVPERQVHYIDSAPDGQLQPKHFTQDYPKPGDEIDTRAPWVFFTDGREPVAPDFSLIENPFECRALAWRQDSRRLTYEFIQRGFGKHRVIEVDSEAGRQRVLVGEESGTFVFVYGNSFRHDLDDGREILWMSERDGWKHLYLLDGRDGSVKRKLTDGGWIVREVVEVDEEKREVLLKVSGREPDQDPYFIHFARVSIDTGEMVALTSSNGTHDRFERSPGGSYYTCRWSRVDHAPVTELHRWSDGARVAVLAEADDSKLRATGWPLPEPFVAKDREGKFDIWGIILRPPDFDPAKKYPVVENIYAGPQDSFVPKAWQPWIAPMHEVAVHGFILVKIDGRGTANRCREFHHFCYKNLKDAGFPDRIAWIRAAAEKEPAMDLARVGIFGGSAGGQSALGALLFHGDFYRAAVADCGCHDNRMDKIWWNEQWMDWPVGPEYAENSNVTHAANLQGALMLTVGELDTNVDPSSTYQVIDALIAADKDFDFLPMTGRNHGSGETRYGQRRRVDFFQRHLGGPQAPVR</sequence>
<accession>A0ABP9UUX8</accession>
<organism evidence="4 5">
    <name type="scientific">Haloferula sargassicola</name>
    <dbReference type="NCBI Taxonomy" id="490096"/>
    <lineage>
        <taxon>Bacteria</taxon>
        <taxon>Pseudomonadati</taxon>
        <taxon>Verrucomicrobiota</taxon>
        <taxon>Verrucomicrobiia</taxon>
        <taxon>Verrucomicrobiales</taxon>
        <taxon>Verrucomicrobiaceae</taxon>
        <taxon>Haloferula</taxon>
    </lineage>
</organism>
<name>A0ABP9UUX8_9BACT</name>
<dbReference type="InterPro" id="IPR050278">
    <property type="entry name" value="Serine_Prot_S9B/DPPIV"/>
</dbReference>
<feature type="compositionally biased region" description="Basic and acidic residues" evidence="1">
    <location>
        <begin position="117"/>
        <end position="126"/>
    </location>
</feature>
<protein>
    <recommendedName>
        <fullName evidence="6">Peptidase S9</fullName>
    </recommendedName>
</protein>
<feature type="domain" description="Dipeptidylpeptidase IV N-terminal" evidence="3">
    <location>
        <begin position="174"/>
        <end position="420"/>
    </location>
</feature>
<dbReference type="Proteomes" id="UP001476282">
    <property type="component" value="Unassembled WGS sequence"/>
</dbReference>
<dbReference type="Gene3D" id="2.140.10.30">
    <property type="entry name" value="Dipeptidylpeptidase IV, N-terminal domain"/>
    <property type="match status" value="1"/>
</dbReference>
<feature type="domain" description="Peptidase S9 prolyl oligopeptidase catalytic" evidence="2">
    <location>
        <begin position="514"/>
        <end position="702"/>
    </location>
</feature>